<feature type="binding site" evidence="15">
    <location>
        <begin position="342"/>
        <end position="344"/>
    </location>
    <ligand>
        <name>NAD(+)</name>
        <dbReference type="ChEBI" id="CHEBI:57540"/>
    </ligand>
</feature>
<protein>
    <recommendedName>
        <fullName evidence="15 17">Inosine-5'-monophosphate dehydrogenase</fullName>
        <shortName evidence="15">IMP dehydrogenase</shortName>
        <shortName evidence="15">IMPD</shortName>
        <shortName evidence="15">IMPDH</shortName>
        <ecNumber evidence="15 17">1.1.1.205</ecNumber>
    </recommendedName>
</protein>
<feature type="active site" description="Proton acceptor" evidence="15">
    <location>
        <position position="460"/>
    </location>
</feature>
<comment type="caution">
    <text evidence="15">Lacks conserved residue(s) required for the propagation of feature annotation.</text>
</comment>
<dbReference type="Proteomes" id="UP000215289">
    <property type="component" value="Unassembled WGS sequence"/>
</dbReference>
<evidence type="ECO:0000256" key="6">
    <source>
        <dbReference type="ARBA" id="ARBA00022749"/>
    </source>
</evidence>
<evidence type="ECO:0000256" key="11">
    <source>
        <dbReference type="ARBA" id="ARBA00023122"/>
    </source>
</evidence>
<dbReference type="NCBIfam" id="TIGR01302">
    <property type="entry name" value="IMP_dehydrog"/>
    <property type="match status" value="1"/>
</dbReference>
<evidence type="ECO:0000256" key="17">
    <source>
        <dbReference type="RuleBase" id="RU003928"/>
    </source>
</evidence>
<comment type="catalytic activity">
    <reaction evidence="12 15 17">
        <text>IMP + NAD(+) + H2O = XMP + NADH + H(+)</text>
        <dbReference type="Rhea" id="RHEA:11708"/>
        <dbReference type="ChEBI" id="CHEBI:15377"/>
        <dbReference type="ChEBI" id="CHEBI:15378"/>
        <dbReference type="ChEBI" id="CHEBI:57464"/>
        <dbReference type="ChEBI" id="CHEBI:57540"/>
        <dbReference type="ChEBI" id="CHEBI:57945"/>
        <dbReference type="ChEBI" id="CHEBI:58053"/>
        <dbReference type="EC" id="1.1.1.205"/>
    </reaction>
</comment>
<dbReference type="GO" id="GO:0000166">
    <property type="term" value="F:nucleotide binding"/>
    <property type="evidence" value="ECO:0007669"/>
    <property type="project" value="UniProtKB-UniRule"/>
</dbReference>
<dbReference type="PROSITE" id="PS00487">
    <property type="entry name" value="IMP_DH_GMP_RED"/>
    <property type="match status" value="1"/>
</dbReference>
<dbReference type="CDD" id="cd18870">
    <property type="entry name" value="NUDIX_AcylCoAdiphos_Nudt19"/>
    <property type="match status" value="1"/>
</dbReference>
<feature type="domain" description="CBS" evidence="18">
    <location>
        <begin position="198"/>
        <end position="254"/>
    </location>
</feature>
<dbReference type="GO" id="GO:0006177">
    <property type="term" value="P:GMP biosynthetic process"/>
    <property type="evidence" value="ECO:0007669"/>
    <property type="project" value="UniProtKB-UniRule"/>
</dbReference>
<evidence type="ECO:0000259" key="19">
    <source>
        <dbReference type="PROSITE" id="PS51462"/>
    </source>
</evidence>
<evidence type="ECO:0000256" key="9">
    <source>
        <dbReference type="ARBA" id="ARBA00023002"/>
    </source>
</evidence>
<comment type="subcellular location">
    <subcellularLocation>
        <location evidence="2 15">Cytoplasm</location>
    </subcellularLocation>
</comment>
<evidence type="ECO:0000256" key="2">
    <source>
        <dbReference type="ARBA" id="ARBA00004496"/>
    </source>
</evidence>
<dbReference type="SUPFAM" id="SSF51412">
    <property type="entry name" value="Inosine monophosphate dehydrogenase (IMPDH)"/>
    <property type="match status" value="1"/>
</dbReference>
<comment type="similarity">
    <text evidence="3 15">Belongs to the IMPDH/GMPR family.</text>
</comment>
<dbReference type="PROSITE" id="PS51462">
    <property type="entry name" value="NUDIX"/>
    <property type="match status" value="1"/>
</dbReference>
<dbReference type="AlphaFoldDB" id="A0A397I8Q6"/>
<keyword evidence="5 15" id="KW-0479">Metal-binding</keyword>
<feature type="binding site" evidence="15">
    <location>
        <begin position="405"/>
        <end position="406"/>
    </location>
    <ligand>
        <name>IMP</name>
        <dbReference type="ChEBI" id="CHEBI:58053"/>
    </ligand>
</feature>
<evidence type="ECO:0000256" key="1">
    <source>
        <dbReference type="ARBA" id="ARBA00001958"/>
    </source>
</evidence>
<dbReference type="EMBL" id="NIDN02000002">
    <property type="protein sequence ID" value="RLM01814.1"/>
    <property type="molecule type" value="Genomic_DNA"/>
</dbReference>
<dbReference type="FunFam" id="3.20.20.70:FF:000007">
    <property type="entry name" value="Chromosome 19 SCAF14664, whole genome shotgun sequence"/>
    <property type="match status" value="1"/>
</dbReference>
<feature type="binding site" description="in other chain" evidence="15">
    <location>
        <position position="344"/>
    </location>
    <ligand>
        <name>K(+)</name>
        <dbReference type="ChEBI" id="CHEBI:29103"/>
        <note>ligand shared between two tetrameric partners</note>
    </ligand>
</feature>
<feature type="binding site" description="in other chain" evidence="15">
    <location>
        <position position="349"/>
    </location>
    <ligand>
        <name>K(+)</name>
        <dbReference type="ChEBI" id="CHEBI:29103"/>
        <note>ligand shared between two tetrameric partners</note>
    </ligand>
</feature>
<dbReference type="InterPro" id="IPR015875">
    <property type="entry name" value="IMP_DH/GMP_Rdtase_CS"/>
</dbReference>
<organism evidence="20 21">
    <name type="scientific">Aspergillus turcosus</name>
    <dbReference type="NCBI Taxonomy" id="1245748"/>
    <lineage>
        <taxon>Eukaryota</taxon>
        <taxon>Fungi</taxon>
        <taxon>Dikarya</taxon>
        <taxon>Ascomycota</taxon>
        <taxon>Pezizomycotina</taxon>
        <taxon>Eurotiomycetes</taxon>
        <taxon>Eurotiomycetidae</taxon>
        <taxon>Eurotiales</taxon>
        <taxon>Aspergillaceae</taxon>
        <taxon>Aspergillus</taxon>
        <taxon>Aspergillus subgen. Fumigati</taxon>
    </lineage>
</organism>
<dbReference type="HAMAP" id="MF_01964">
    <property type="entry name" value="IMPDH"/>
    <property type="match status" value="1"/>
</dbReference>
<keyword evidence="8 15" id="KW-0630">Potassium</keyword>
<feature type="domain" description="Nudix hydrolase" evidence="19">
    <location>
        <begin position="540"/>
        <end position="750"/>
    </location>
</feature>
<reference evidence="20 21" key="1">
    <citation type="submission" date="2018-08" db="EMBL/GenBank/DDBJ databases">
        <title>Draft genome sequences of two Aspergillus turcosus clinical strains isolated from bronchoalveolar lavage fluid: one azole-susceptible and the other azole-resistant.</title>
        <authorList>
            <person name="Parent-Michaud M."/>
            <person name="Dufresne P.J."/>
            <person name="Fournier E."/>
            <person name="Martineau C."/>
            <person name="Moreira S."/>
            <person name="Perkins V."/>
            <person name="De Repentigny L."/>
            <person name="Dufresne S.F."/>
        </authorList>
    </citation>
    <scope>NUCLEOTIDE SEQUENCE [LARGE SCALE GENOMIC DNA]</scope>
    <source>
        <strain evidence="20">HMR AF 1038</strain>
    </source>
</reference>
<feature type="binding site" evidence="15">
    <location>
        <position position="527"/>
    </location>
    <ligand>
        <name>K(+)</name>
        <dbReference type="ChEBI" id="CHEBI:29103"/>
        <note>ligand shared between two tetrameric partners</note>
    </ligand>
</feature>
<name>A0A397I8Q6_9EURO</name>
<dbReference type="GO" id="GO:0005737">
    <property type="term" value="C:cytoplasm"/>
    <property type="evidence" value="ECO:0007669"/>
    <property type="project" value="UniProtKB-SubCell"/>
</dbReference>
<accession>A0A397I8Q6</accession>
<feature type="domain" description="CBS" evidence="18">
    <location>
        <begin position="135"/>
        <end position="194"/>
    </location>
</feature>
<feature type="binding site" evidence="15">
    <location>
        <position position="472"/>
    </location>
    <ligand>
        <name>IMP</name>
        <dbReference type="ChEBI" id="CHEBI:58053"/>
    </ligand>
</feature>
<dbReference type="Gene3D" id="3.90.79.10">
    <property type="entry name" value="Nucleoside Triphosphate Pyrophosphohydrolase"/>
    <property type="match status" value="1"/>
</dbReference>
<dbReference type="CDD" id="cd04601">
    <property type="entry name" value="CBS_pair_IMPDH"/>
    <property type="match status" value="1"/>
</dbReference>
<evidence type="ECO:0000256" key="3">
    <source>
        <dbReference type="ARBA" id="ARBA00005502"/>
    </source>
</evidence>
<proteinExistence type="inferred from homology"/>
<comment type="cofactor">
    <cofactor evidence="1 15">
        <name>K(+)</name>
        <dbReference type="ChEBI" id="CHEBI:29103"/>
    </cofactor>
</comment>
<dbReference type="SMART" id="SM01240">
    <property type="entry name" value="IMPDH"/>
    <property type="match status" value="1"/>
</dbReference>
<dbReference type="SUPFAM" id="SSF55811">
    <property type="entry name" value="Nudix"/>
    <property type="match status" value="1"/>
</dbReference>
<dbReference type="Gene3D" id="3.20.20.70">
    <property type="entry name" value="Aldolase class I"/>
    <property type="match status" value="1"/>
</dbReference>
<dbReference type="Pfam" id="PF00478">
    <property type="entry name" value="IMPDH"/>
    <property type="match status" value="1"/>
</dbReference>
<dbReference type="GO" id="GO:0046872">
    <property type="term" value="F:metal ion binding"/>
    <property type="evidence" value="ECO:0007669"/>
    <property type="project" value="UniProtKB-UniRule"/>
</dbReference>
<comment type="subunit">
    <text evidence="14">Homotetramer. Seems to be able to form heterotetramers composed from more than 1 of the 3 IMPDH gene products (IMD2-4).</text>
</comment>
<dbReference type="InterPro" id="IPR015797">
    <property type="entry name" value="NUDIX_hydrolase-like_dom_sf"/>
</dbReference>
<keyword evidence="6 15" id="KW-0332">GMP biosynthesis</keyword>
<dbReference type="InterPro" id="IPR000086">
    <property type="entry name" value="NUDIX_hydrolase_dom"/>
</dbReference>
<dbReference type="UniPathway" id="UPA00601">
    <property type="reaction ID" value="UER00295"/>
</dbReference>
<comment type="caution">
    <text evidence="20">The sequence shown here is derived from an EMBL/GenBank/DDBJ whole genome shotgun (WGS) entry which is preliminary data.</text>
</comment>
<evidence type="ECO:0000259" key="18">
    <source>
        <dbReference type="PROSITE" id="PS51371"/>
    </source>
</evidence>
<feature type="binding site" evidence="15">
    <location>
        <begin position="292"/>
        <end position="294"/>
    </location>
    <ligand>
        <name>NAD(+)</name>
        <dbReference type="ChEBI" id="CHEBI:57540"/>
    </ligand>
</feature>
<evidence type="ECO:0000313" key="21">
    <source>
        <dbReference type="Proteomes" id="UP000215289"/>
    </source>
</evidence>
<feature type="binding site" evidence="15">
    <location>
        <position position="347"/>
    </location>
    <ligand>
        <name>IMP</name>
        <dbReference type="ChEBI" id="CHEBI:58053"/>
    </ligand>
</feature>
<dbReference type="PANTHER" id="PTHR11911">
    <property type="entry name" value="INOSINE-5-MONOPHOSPHATE DEHYDROGENASE RELATED"/>
    <property type="match status" value="1"/>
</dbReference>
<dbReference type="STRING" id="1245748.A0A397I8Q6"/>
<dbReference type="InterPro" id="IPR046342">
    <property type="entry name" value="CBS_dom_sf"/>
</dbReference>
<evidence type="ECO:0000256" key="16">
    <source>
        <dbReference type="PROSITE-ProRule" id="PRU00703"/>
    </source>
</evidence>
<gene>
    <name evidence="20" type="ORF">CFD26_108859</name>
</gene>
<dbReference type="PROSITE" id="PS51371">
    <property type="entry name" value="CBS"/>
    <property type="match status" value="2"/>
</dbReference>
<dbReference type="OrthoDB" id="416622at2759"/>
<feature type="binding site" evidence="15">
    <location>
        <begin position="382"/>
        <end position="384"/>
    </location>
    <ligand>
        <name>IMP</name>
        <dbReference type="ChEBI" id="CHEBI:58053"/>
    </ligand>
</feature>
<evidence type="ECO:0000256" key="4">
    <source>
        <dbReference type="ARBA" id="ARBA00022490"/>
    </source>
</evidence>
<feature type="active site" description="Thioimidate intermediate" evidence="15">
    <location>
        <position position="349"/>
    </location>
</feature>
<evidence type="ECO:0000256" key="13">
    <source>
        <dbReference type="ARBA" id="ARBA00058020"/>
    </source>
</evidence>
<comment type="pathway">
    <text evidence="15 17">Purine metabolism; XMP biosynthesis via de novo pathway; XMP from IMP: step 1/1.</text>
</comment>
<keyword evidence="9 15" id="KW-0560">Oxidoreductase</keyword>
<evidence type="ECO:0000256" key="15">
    <source>
        <dbReference type="HAMAP-Rule" id="MF_03156"/>
    </source>
</evidence>
<dbReference type="CDD" id="cd00381">
    <property type="entry name" value="IMPDH"/>
    <property type="match status" value="1"/>
</dbReference>
<evidence type="ECO:0000256" key="10">
    <source>
        <dbReference type="ARBA" id="ARBA00023027"/>
    </source>
</evidence>
<dbReference type="PANTHER" id="PTHR11911:SF111">
    <property type="entry name" value="INOSINE-5'-MONOPHOSPHATE DEHYDROGENASE"/>
    <property type="match status" value="1"/>
</dbReference>
<dbReference type="EC" id="1.1.1.205" evidence="15 17"/>
<feature type="binding site" evidence="15">
    <location>
        <begin position="430"/>
        <end position="434"/>
    </location>
    <ligand>
        <name>IMP</name>
        <dbReference type="ChEBI" id="CHEBI:58053"/>
    </ligand>
</feature>
<keyword evidence="4 15" id="KW-0963">Cytoplasm</keyword>
<comment type="function">
    <text evidence="13">Catalyzes the conversion of inosine 5'-phosphate (IMP) to xanthosine 5'-phosphate (XMP), the first committed and rate-limiting step in the de novo synthesis of guanine nucleotides, and therefore plays an important role in the regulation of cell growth. Part of the gene cluster that mediates the biosynthesis of mycophenolic acid (MPA), the first isolated antibiotic natural product in the world. Does not play a role in the biosynthesis of MPA, but is involved in self resistance to MPA, since MPA acts as an inhibitor of IMP dehydrogenases.</text>
</comment>
<dbReference type="Pfam" id="PF00571">
    <property type="entry name" value="CBS"/>
    <property type="match status" value="2"/>
</dbReference>
<keyword evidence="11 16" id="KW-0129">CBS domain</keyword>
<evidence type="ECO:0000256" key="7">
    <source>
        <dbReference type="ARBA" id="ARBA00022755"/>
    </source>
</evidence>
<evidence type="ECO:0000256" key="14">
    <source>
        <dbReference type="ARBA" id="ARBA00062187"/>
    </source>
</evidence>
<dbReference type="SMART" id="SM00116">
    <property type="entry name" value="CBS"/>
    <property type="match status" value="2"/>
</dbReference>
<dbReference type="InterPro" id="IPR000644">
    <property type="entry name" value="CBS_dom"/>
</dbReference>
<dbReference type="GO" id="GO:0006183">
    <property type="term" value="P:GTP biosynthetic process"/>
    <property type="evidence" value="ECO:0007669"/>
    <property type="project" value="TreeGrafter"/>
</dbReference>
<comment type="activity regulation">
    <text evidence="15">Mycophenolic acid (MPA) is a non-competitive inhibitor that prevents formation of the closed enzyme conformation by binding to the same site as the amobile flap. In contrast, mizoribine monophosphate (MZP) is a competitive inhibitor that induces the closed conformation. MPA is a potent inhibitor of mammalian IMPDHs but a poor inhibitor of the bacterial enzymes. MZP is a more potent inhibitor of bacterial IMPDH.</text>
</comment>
<dbReference type="SUPFAM" id="SSF54631">
    <property type="entry name" value="CBS-domain pair"/>
    <property type="match status" value="1"/>
</dbReference>
<evidence type="ECO:0000313" key="20">
    <source>
        <dbReference type="EMBL" id="RLM01814.1"/>
    </source>
</evidence>
<evidence type="ECO:0000256" key="12">
    <source>
        <dbReference type="ARBA" id="ARBA00048028"/>
    </source>
</evidence>
<keyword evidence="10 15" id="KW-0520">NAD</keyword>
<dbReference type="InterPro" id="IPR005990">
    <property type="entry name" value="IMP_DH"/>
</dbReference>
<keyword evidence="7 15" id="KW-0658">Purine biosynthesis</keyword>
<dbReference type="InterPro" id="IPR013785">
    <property type="entry name" value="Aldolase_TIM"/>
</dbReference>
<evidence type="ECO:0000256" key="8">
    <source>
        <dbReference type="ARBA" id="ARBA00022958"/>
    </source>
</evidence>
<evidence type="ECO:0000256" key="5">
    <source>
        <dbReference type="ARBA" id="ARBA00022723"/>
    </source>
</evidence>
<dbReference type="GO" id="GO:0003938">
    <property type="term" value="F:IMP dehydrogenase activity"/>
    <property type="evidence" value="ECO:0007669"/>
    <property type="project" value="UniProtKB-UniRule"/>
</dbReference>
<dbReference type="InterPro" id="IPR001093">
    <property type="entry name" value="IMP_DH_GMPRt"/>
</dbReference>
<keyword evidence="21" id="KW-1185">Reference proteome</keyword>
<sequence length="861" mass="93580">MTIANGDSLGRAMKAEIQDYTKALEVLEKEYTTRDGLDVDTLLDSDKHGALTYNDFLILPGYIGFPASDVTLDTPVTKRVSLKVPLLSSPMDTVTEHNMAIHMALLGGLGVIHHNCSPEDQAEMVRKVKRYENGFILDPVVLSPKATVGEAKELKAKWGFGGFPVTENGTLRSKLVGMVTSRDIQFHTNLNDPVTAIMSTDLVTAPAGTTLAEANNVLRSSKKGKLPIVDADGNLVSLLSRSDLMKNLHYPLASKLPDSKQLIAAAAIGTREEDKHRLKLLVEAGLDIVILDSSQGNSIYQIEMIKWVKKTFPEIDVIAGNVVTREQAAALIAAGADGLRIGMGSGSACITQEVMAVGRPQAVAVRSVASFAARFGVPCIADGGIQNVGHIVKGLAMGASTVMMGGLLAGTTESPGEYFVSNEGQLVKAYRGMGSIAAMEDKKAGAGSKDSKASNAGTARYFSEKDRVLVAQGVAGSVLDRGSVTKFVPYLVAGVQHSLQDIGVKSLDELHDGVNKGIVRFEMRSASAMAEGNVHGLHSYDKKLYSVILISPKNEVLLLHRVKTSTSFASAHVFPGGNLSAQDGECPAADNPKRHEDAPWYRNAAVRELFEESGILLAKDQNTGAMIAVPEAEREKGRRAIHQHEMTFVEWLKKQSAAAVPDIEPLIPFTRWITPTNVPKRYSTQMYLYFLPLPVETDQSVLKEIPEREEIQVPTSDGGIEITEAMFLPAAEWLRRAKSGEIIMFPPQFLLLHLVSQFLDKEPRATASLEELRSRRAELVEFAHSGTPPWTEKCISPKMLKMSSDGRTVLALDHPGPELEGTNRAGEPDRVVYVQFKQGAARKLDVRWKKDVFAEQEKSSL</sequence>
<feature type="binding site" description="in other chain" evidence="15">
    <location>
        <position position="346"/>
    </location>
    <ligand>
        <name>K(+)</name>
        <dbReference type="ChEBI" id="CHEBI:29103"/>
        <note>ligand shared between two tetrameric partners</note>
    </ligand>
</feature>